<dbReference type="Proteomes" id="UP000030765">
    <property type="component" value="Unassembled WGS sequence"/>
</dbReference>
<evidence type="ECO:0000313" key="10">
    <source>
        <dbReference type="EMBL" id="KFB45110.1"/>
    </source>
</evidence>
<evidence type="ECO:0000313" key="12">
    <source>
        <dbReference type="Proteomes" id="UP000030765"/>
    </source>
</evidence>
<evidence type="ECO:0000313" key="11">
    <source>
        <dbReference type="EnsemblMetazoa" id="ASIC013031-PA"/>
    </source>
</evidence>
<proteinExistence type="predicted"/>
<keyword evidence="12" id="KW-1185">Reference proteome</keyword>
<reference evidence="11" key="2">
    <citation type="submission" date="2020-05" db="UniProtKB">
        <authorList>
            <consortium name="EnsemblMetazoa"/>
        </authorList>
    </citation>
    <scope>IDENTIFICATION</scope>
</reference>
<dbReference type="EnsemblMetazoa" id="ASIC013031-RA">
    <property type="protein sequence ID" value="ASIC013031-PA"/>
    <property type="gene ID" value="ASIC013031"/>
</dbReference>
<evidence type="ECO:0000256" key="4">
    <source>
        <dbReference type="ARBA" id="ARBA00022771"/>
    </source>
</evidence>
<dbReference type="InterPro" id="IPR036236">
    <property type="entry name" value="Znf_C2H2_sf"/>
</dbReference>
<evidence type="ECO:0000256" key="1">
    <source>
        <dbReference type="ARBA" id="ARBA00004123"/>
    </source>
</evidence>
<feature type="domain" description="C2H2-type" evidence="9">
    <location>
        <begin position="300"/>
        <end position="328"/>
    </location>
</feature>
<evidence type="ECO:0000256" key="5">
    <source>
        <dbReference type="ARBA" id="ARBA00022833"/>
    </source>
</evidence>
<feature type="domain" description="C2H2-type" evidence="9">
    <location>
        <begin position="386"/>
        <end position="414"/>
    </location>
</feature>
<evidence type="ECO:0000256" key="3">
    <source>
        <dbReference type="ARBA" id="ARBA00022737"/>
    </source>
</evidence>
<keyword evidence="6" id="KW-0539">Nucleus</keyword>
<keyword evidence="3" id="KW-0677">Repeat</keyword>
<dbReference type="GO" id="GO:0008270">
    <property type="term" value="F:zinc ion binding"/>
    <property type="evidence" value="ECO:0007669"/>
    <property type="project" value="UniProtKB-KW"/>
</dbReference>
<dbReference type="VEuPathDB" id="VectorBase:ASIC013031"/>
<comment type="subcellular location">
    <subcellularLocation>
        <location evidence="1">Nucleus</location>
    </subcellularLocation>
</comment>
<evidence type="ECO:0000256" key="6">
    <source>
        <dbReference type="ARBA" id="ARBA00023242"/>
    </source>
</evidence>
<feature type="domain" description="C2H2-type" evidence="9">
    <location>
        <begin position="263"/>
        <end position="287"/>
    </location>
</feature>
<dbReference type="SMART" id="SM00355">
    <property type="entry name" value="ZnF_C2H2"/>
    <property type="match status" value="10"/>
</dbReference>
<dbReference type="OMA" id="QCTPTHE"/>
<feature type="domain" description="C2H2-type" evidence="9">
    <location>
        <begin position="206"/>
        <end position="233"/>
    </location>
</feature>
<dbReference type="SUPFAM" id="SSF57667">
    <property type="entry name" value="beta-beta-alpha zinc fingers"/>
    <property type="match status" value="3"/>
</dbReference>
<dbReference type="OrthoDB" id="6077919at2759"/>
<dbReference type="GO" id="GO:0001228">
    <property type="term" value="F:DNA-binding transcription activator activity, RNA polymerase II-specific"/>
    <property type="evidence" value="ECO:0007669"/>
    <property type="project" value="TreeGrafter"/>
</dbReference>
<feature type="domain" description="C2H2-type" evidence="9">
    <location>
        <begin position="358"/>
        <end position="385"/>
    </location>
</feature>
<gene>
    <name evidence="10" type="ORF">ZHAS_00013031</name>
</gene>
<keyword evidence="4 7" id="KW-0863">Zinc-finger</keyword>
<dbReference type="EMBL" id="KE525298">
    <property type="protein sequence ID" value="KFB45110.1"/>
    <property type="molecule type" value="Genomic_DNA"/>
</dbReference>
<evidence type="ECO:0000256" key="7">
    <source>
        <dbReference type="PROSITE-ProRule" id="PRU00042"/>
    </source>
</evidence>
<feature type="domain" description="C2H2-type" evidence="9">
    <location>
        <begin position="330"/>
        <end position="357"/>
    </location>
</feature>
<dbReference type="Pfam" id="PF00096">
    <property type="entry name" value="zf-C2H2"/>
    <property type="match status" value="4"/>
</dbReference>
<keyword evidence="5" id="KW-0862">Zinc</keyword>
<dbReference type="PANTHER" id="PTHR24393:SF34">
    <property type="entry name" value="PR_SET DOMAIN 13"/>
    <property type="match status" value="1"/>
</dbReference>
<dbReference type="PANTHER" id="PTHR24393">
    <property type="entry name" value="ZINC FINGER PROTEIN"/>
    <property type="match status" value="1"/>
</dbReference>
<dbReference type="GO" id="GO:0000978">
    <property type="term" value="F:RNA polymerase II cis-regulatory region sequence-specific DNA binding"/>
    <property type="evidence" value="ECO:0007669"/>
    <property type="project" value="TreeGrafter"/>
</dbReference>
<dbReference type="AlphaFoldDB" id="A0A084W4G6"/>
<dbReference type="GO" id="GO:0005634">
    <property type="term" value="C:nucleus"/>
    <property type="evidence" value="ECO:0007669"/>
    <property type="project" value="UniProtKB-SubCell"/>
</dbReference>
<evidence type="ECO:0000259" key="9">
    <source>
        <dbReference type="PROSITE" id="PS50157"/>
    </source>
</evidence>
<evidence type="ECO:0000256" key="8">
    <source>
        <dbReference type="SAM" id="MobiDB-lite"/>
    </source>
</evidence>
<dbReference type="PROSITE" id="PS50157">
    <property type="entry name" value="ZINC_FINGER_C2H2_2"/>
    <property type="match status" value="8"/>
</dbReference>
<protein>
    <recommendedName>
        <fullName evidence="9">C2H2-type domain-containing protein</fullName>
    </recommendedName>
</protein>
<dbReference type="Pfam" id="PF13912">
    <property type="entry name" value="zf-C2H2_6"/>
    <property type="match status" value="2"/>
</dbReference>
<organism evidence="10">
    <name type="scientific">Anopheles sinensis</name>
    <name type="common">Mosquito</name>
    <dbReference type="NCBI Taxonomy" id="74873"/>
    <lineage>
        <taxon>Eukaryota</taxon>
        <taxon>Metazoa</taxon>
        <taxon>Ecdysozoa</taxon>
        <taxon>Arthropoda</taxon>
        <taxon>Hexapoda</taxon>
        <taxon>Insecta</taxon>
        <taxon>Pterygota</taxon>
        <taxon>Neoptera</taxon>
        <taxon>Endopterygota</taxon>
        <taxon>Diptera</taxon>
        <taxon>Nematocera</taxon>
        <taxon>Culicoidea</taxon>
        <taxon>Culicidae</taxon>
        <taxon>Anophelinae</taxon>
        <taxon>Anopheles</taxon>
    </lineage>
</organism>
<dbReference type="VEuPathDB" id="VectorBase:ASIS012845"/>
<feature type="domain" description="C2H2-type" evidence="9">
    <location>
        <begin position="234"/>
        <end position="262"/>
    </location>
</feature>
<dbReference type="FunFam" id="3.30.160.60:FF:000145">
    <property type="entry name" value="Zinc finger protein 574"/>
    <property type="match status" value="1"/>
</dbReference>
<sequence length="415" mass="48328">MYAGSCLDWHLDPADDDVCLLPLITANDSSVIAKEVTFESEYLPPALELPLADFGLLEQEERFRSPVDETEVPLTPNPPSQPRLRNKSEVKLQDAKDKARKAFFSCENCTLIFQCKTQLVRHQLLHHEKDVVDLKCANRLRNRCRLCREQFATVKQLATHLTMQHPRSPVCDLCLTTFHDRATLEWHRKHHLYSVGDSDNRPANGYVCDVCEKRCASSSHLHLHRKVHLEKKPYSCVYCDRTFTSSGNRQKHITRVHTHERRYQCTKCSESFIYARQLKIHRDIKHTSFIDGDRNSGKWVTCSTCNESFPSQVSLRNHQNQEHRKEQRAFVCGHCAKRFKQATHLRNHILTHTGVRAYECEFCTKRFAMAGDLRVHRRIHTKEKPFRCELCPAAFIMGKQLNKHRSTAHHQQIDK</sequence>
<dbReference type="Gene3D" id="3.30.160.60">
    <property type="entry name" value="Classic Zinc Finger"/>
    <property type="match status" value="7"/>
</dbReference>
<dbReference type="FunFam" id="3.30.160.60:FF:000264">
    <property type="entry name" value="Zinc finger protein 236"/>
    <property type="match status" value="1"/>
</dbReference>
<dbReference type="EMBL" id="ATLV01020332">
    <property type="status" value="NOT_ANNOTATED_CDS"/>
    <property type="molecule type" value="Genomic_DNA"/>
</dbReference>
<dbReference type="STRING" id="74873.A0A084W4G6"/>
<feature type="domain" description="C2H2-type" evidence="9">
    <location>
        <begin position="104"/>
        <end position="131"/>
    </location>
</feature>
<dbReference type="PROSITE" id="PS00028">
    <property type="entry name" value="ZINC_FINGER_C2H2_1"/>
    <property type="match status" value="9"/>
</dbReference>
<name>A0A084W4G6_ANOSI</name>
<feature type="region of interest" description="Disordered" evidence="8">
    <location>
        <begin position="65"/>
        <end position="88"/>
    </location>
</feature>
<keyword evidence="2" id="KW-0479">Metal-binding</keyword>
<evidence type="ECO:0000256" key="2">
    <source>
        <dbReference type="ARBA" id="ARBA00022723"/>
    </source>
</evidence>
<accession>A0A084W4G6</accession>
<dbReference type="InterPro" id="IPR013087">
    <property type="entry name" value="Znf_C2H2_type"/>
</dbReference>
<reference evidence="10 12" key="1">
    <citation type="journal article" date="2014" name="BMC Genomics">
        <title>Genome sequence of Anopheles sinensis provides insight into genetics basis of mosquito competence for malaria parasites.</title>
        <authorList>
            <person name="Zhou D."/>
            <person name="Zhang D."/>
            <person name="Ding G."/>
            <person name="Shi L."/>
            <person name="Hou Q."/>
            <person name="Ye Y."/>
            <person name="Xu Y."/>
            <person name="Zhou H."/>
            <person name="Xiong C."/>
            <person name="Li S."/>
            <person name="Yu J."/>
            <person name="Hong S."/>
            <person name="Yu X."/>
            <person name="Zou P."/>
            <person name="Chen C."/>
            <person name="Chang X."/>
            <person name="Wang W."/>
            <person name="Lv Y."/>
            <person name="Sun Y."/>
            <person name="Ma L."/>
            <person name="Shen B."/>
            <person name="Zhu C."/>
        </authorList>
    </citation>
    <scope>NUCLEOTIDE SEQUENCE [LARGE SCALE GENOMIC DNA]</scope>
</reference>